<accession>A0A5A7P560</accession>
<gene>
    <name evidence="2" type="ORF">STAS_03652</name>
</gene>
<feature type="region of interest" description="Disordered" evidence="1">
    <location>
        <begin position="520"/>
        <end position="550"/>
    </location>
</feature>
<protein>
    <submittedName>
        <fullName evidence="2">Cysteine-rich</fullName>
    </submittedName>
</protein>
<proteinExistence type="predicted"/>
<keyword evidence="3" id="KW-1185">Reference proteome</keyword>
<dbReference type="EMBL" id="BKCP01002224">
    <property type="protein sequence ID" value="GER27913.1"/>
    <property type="molecule type" value="Genomic_DNA"/>
</dbReference>
<sequence>MTKSKRNMKPIERIARGIAISGCKLKLRAKKDAYRSCPQYGGTNSFFTVAIHYGGFFDIGPKYSAYLGGESMVFDYVDKNEISLSDVKGLARIKGCPNPIVIYTIISRKHRLITTQTQFESVFEELRNMREVFFYVVGSVLSGAESELGDGSVLGAQTGFGDGDGLGDETGLGDGVGLGPETGLRDGEELGVETELRDGKGLCAETGLGDGDGLDAKTGMGDGEGLCAKTGMGDGEGLGDKTGMGDGEGLGDKTGMGDGEGLGDKTGMGDGEGLGDKTGMGDGEGLGDKTGMGDGEGLGDKTGMGDGEGLGDKTGMGDGEGLGDKTGMGDGEGLGDKTGMGDGEGLGDKTGMGDGEGLGDKTGMGDGEGLGDKTGMGDGEGLGDKTGMGDGEGLGDCEPNECHEQTQGVDESYIDEFLRELSESDVNDGETENEGTDDSDDDLYEFEYDMEDEQVDDKIFVTNMATIKRQQTGLKCSFCHVEGHNKKGCLLIKEGNAEPVAIGRENRPTKLQVEEMSEPAPAILTQESVAPAKDKSKQKPKGGQDPISDSSFADVILPSASIFPISVVSYHEKKRASPRSIRPPISTAIELSSRI</sequence>
<evidence type="ECO:0000256" key="1">
    <source>
        <dbReference type="SAM" id="MobiDB-lite"/>
    </source>
</evidence>
<evidence type="ECO:0000313" key="2">
    <source>
        <dbReference type="EMBL" id="GER27913.1"/>
    </source>
</evidence>
<organism evidence="2 3">
    <name type="scientific">Striga asiatica</name>
    <name type="common">Asiatic witchweed</name>
    <name type="synonym">Buchnera asiatica</name>
    <dbReference type="NCBI Taxonomy" id="4170"/>
    <lineage>
        <taxon>Eukaryota</taxon>
        <taxon>Viridiplantae</taxon>
        <taxon>Streptophyta</taxon>
        <taxon>Embryophyta</taxon>
        <taxon>Tracheophyta</taxon>
        <taxon>Spermatophyta</taxon>
        <taxon>Magnoliopsida</taxon>
        <taxon>eudicotyledons</taxon>
        <taxon>Gunneridae</taxon>
        <taxon>Pentapetalae</taxon>
        <taxon>asterids</taxon>
        <taxon>lamiids</taxon>
        <taxon>Lamiales</taxon>
        <taxon>Orobanchaceae</taxon>
        <taxon>Buchnereae</taxon>
        <taxon>Striga</taxon>
    </lineage>
</organism>
<evidence type="ECO:0000313" key="3">
    <source>
        <dbReference type="Proteomes" id="UP000325081"/>
    </source>
</evidence>
<feature type="compositionally biased region" description="Gly residues" evidence="1">
    <location>
        <begin position="235"/>
        <end position="392"/>
    </location>
</feature>
<name>A0A5A7P560_STRAF</name>
<feature type="region of interest" description="Disordered" evidence="1">
    <location>
        <begin position="235"/>
        <end position="405"/>
    </location>
</feature>
<dbReference type="AlphaFoldDB" id="A0A5A7P560"/>
<dbReference type="Proteomes" id="UP000325081">
    <property type="component" value="Unassembled WGS sequence"/>
</dbReference>
<reference evidence="3" key="1">
    <citation type="journal article" date="2019" name="Curr. Biol.">
        <title>Genome Sequence of Striga asiatica Provides Insight into the Evolution of Plant Parasitism.</title>
        <authorList>
            <person name="Yoshida S."/>
            <person name="Kim S."/>
            <person name="Wafula E.K."/>
            <person name="Tanskanen J."/>
            <person name="Kim Y.M."/>
            <person name="Honaas L."/>
            <person name="Yang Z."/>
            <person name="Spallek T."/>
            <person name="Conn C.E."/>
            <person name="Ichihashi Y."/>
            <person name="Cheong K."/>
            <person name="Cui S."/>
            <person name="Der J.P."/>
            <person name="Gundlach H."/>
            <person name="Jiao Y."/>
            <person name="Hori C."/>
            <person name="Ishida J.K."/>
            <person name="Kasahara H."/>
            <person name="Kiba T."/>
            <person name="Kim M.S."/>
            <person name="Koo N."/>
            <person name="Laohavisit A."/>
            <person name="Lee Y.H."/>
            <person name="Lumba S."/>
            <person name="McCourt P."/>
            <person name="Mortimer J.C."/>
            <person name="Mutuku J.M."/>
            <person name="Nomura T."/>
            <person name="Sasaki-Sekimoto Y."/>
            <person name="Seto Y."/>
            <person name="Wang Y."/>
            <person name="Wakatake T."/>
            <person name="Sakakibara H."/>
            <person name="Demura T."/>
            <person name="Yamaguchi S."/>
            <person name="Yoneyama K."/>
            <person name="Manabe R.I."/>
            <person name="Nelson D.C."/>
            <person name="Schulman A.H."/>
            <person name="Timko M.P."/>
            <person name="dePamphilis C.W."/>
            <person name="Choi D."/>
            <person name="Shirasu K."/>
        </authorList>
    </citation>
    <scope>NUCLEOTIDE SEQUENCE [LARGE SCALE GENOMIC DNA]</scope>
    <source>
        <strain evidence="3">cv. UVA1</strain>
    </source>
</reference>
<dbReference type="PANTHER" id="PTHR39110">
    <property type="entry name" value="TRANSMEMBRANE PROTEIN"/>
    <property type="match status" value="1"/>
</dbReference>
<dbReference type="OrthoDB" id="9634265at2759"/>
<comment type="caution">
    <text evidence="2">The sequence shown here is derived from an EMBL/GenBank/DDBJ whole genome shotgun (WGS) entry which is preliminary data.</text>
</comment>
<dbReference type="InterPro" id="IPR053329">
    <property type="entry name" value="Merozoite_Surface_Assoc"/>
</dbReference>
<dbReference type="PANTHER" id="PTHR39110:SF1">
    <property type="entry name" value="TRANSMEMBRANE PROTEIN"/>
    <property type="match status" value="1"/>
</dbReference>